<dbReference type="Pfam" id="PF09662">
    <property type="entry name" value="Phenyl_P_gamma"/>
    <property type="match status" value="1"/>
</dbReference>
<evidence type="ECO:0000313" key="2">
    <source>
        <dbReference type="Proteomes" id="UP000777265"/>
    </source>
</evidence>
<gene>
    <name evidence="1" type="ORF">GXY80_11845</name>
</gene>
<evidence type="ECO:0000313" key="1">
    <source>
        <dbReference type="EMBL" id="NLW36151.1"/>
    </source>
</evidence>
<protein>
    <submittedName>
        <fullName evidence="1">Phenylphosphate carboxylase subunit gamma</fullName>
    </submittedName>
</protein>
<dbReference type="Proteomes" id="UP000777265">
    <property type="component" value="Unassembled WGS sequence"/>
</dbReference>
<dbReference type="AlphaFoldDB" id="A0A971S1I7"/>
<comment type="caution">
    <text evidence="1">The sequence shown here is derived from an EMBL/GenBank/DDBJ whole genome shotgun (WGS) entry which is preliminary data.</text>
</comment>
<proteinExistence type="predicted"/>
<dbReference type="InterPro" id="IPR014097">
    <property type="entry name" value="Phenyl_P_COase_g"/>
</dbReference>
<accession>A0A971S1I7</accession>
<reference evidence="1" key="1">
    <citation type="journal article" date="2020" name="Biotechnol. Biofuels">
        <title>New insights from the biogas microbiome by comprehensive genome-resolved metagenomics of nearly 1600 species originating from multiple anaerobic digesters.</title>
        <authorList>
            <person name="Campanaro S."/>
            <person name="Treu L."/>
            <person name="Rodriguez-R L.M."/>
            <person name="Kovalovszki A."/>
            <person name="Ziels R.M."/>
            <person name="Maus I."/>
            <person name="Zhu X."/>
            <person name="Kougias P.G."/>
            <person name="Basile A."/>
            <person name="Luo G."/>
            <person name="Schluter A."/>
            <person name="Konstantinidis K.T."/>
            <person name="Angelidaki I."/>
        </authorList>
    </citation>
    <scope>NUCLEOTIDE SEQUENCE</scope>
    <source>
        <strain evidence="1">AS06rmzACSIP_7</strain>
    </source>
</reference>
<name>A0A971S1I7_9BACT</name>
<organism evidence="1 2">
    <name type="scientific">Syntrophorhabdus aromaticivorans</name>
    <dbReference type="NCBI Taxonomy" id="328301"/>
    <lineage>
        <taxon>Bacteria</taxon>
        <taxon>Pseudomonadati</taxon>
        <taxon>Thermodesulfobacteriota</taxon>
        <taxon>Syntrophorhabdia</taxon>
        <taxon>Syntrophorhabdales</taxon>
        <taxon>Syntrophorhabdaceae</taxon>
        <taxon>Syntrophorhabdus</taxon>
    </lineage>
</organism>
<sequence>MAEYDTYILTEFSELKEDEEILGVIRDLTPGTRKYRSTYARFKVSKDAAKYPDRLWVRLGRGQLIPAPCSISVIEFVNVIPKGL</sequence>
<reference evidence="1" key="2">
    <citation type="submission" date="2020-01" db="EMBL/GenBank/DDBJ databases">
        <authorList>
            <person name="Campanaro S."/>
        </authorList>
    </citation>
    <scope>NUCLEOTIDE SEQUENCE</scope>
    <source>
        <strain evidence="1">AS06rmzACSIP_7</strain>
    </source>
</reference>
<dbReference type="EMBL" id="JAAYEE010000217">
    <property type="protein sequence ID" value="NLW36151.1"/>
    <property type="molecule type" value="Genomic_DNA"/>
</dbReference>